<name>A0A6N2ZUM2_CLOBU</name>
<accession>A0A6N2ZUM2</accession>
<proteinExistence type="predicted"/>
<protein>
    <submittedName>
        <fullName evidence="2">Uncharacterized protein</fullName>
    </submittedName>
</protein>
<dbReference type="EMBL" id="CACRTU010000009">
    <property type="protein sequence ID" value="VYT83209.1"/>
    <property type="molecule type" value="Genomic_DNA"/>
</dbReference>
<dbReference type="AlphaFoldDB" id="A0A6N2ZUM2"/>
<sequence length="268" mass="30087">MFNIYYINLEKAFEISMMINNVLLKSKQEESQNEKKNNLEADANAQAEGGNSIVAKAMGKLGLKFTHASTNSKKMIDTMEVNITKSIILEQINEKAKKLGKLSNNKIGSLIKIEDVSLSIDNMNEIIATKSIMNGMIEDIKYEGVNINSFLQTVLKDSAYIFTGNHKGNKISFKIPMQIDKEMENQYNITDLEIGTVTIIGIYRGKHIKKDIDGKMNQIMMLNNMSSNSTQSNIEDGDSDDRNNTNAPDNEMVDYIDIIAIIQDLNID</sequence>
<gene>
    <name evidence="2" type="ORF">CBLFYP62_00851</name>
</gene>
<feature type="region of interest" description="Disordered" evidence="1">
    <location>
        <begin position="227"/>
        <end position="249"/>
    </location>
</feature>
<reference evidence="2" key="1">
    <citation type="submission" date="2019-11" db="EMBL/GenBank/DDBJ databases">
        <authorList>
            <person name="Feng L."/>
        </authorList>
    </citation>
    <scope>NUCLEOTIDE SEQUENCE</scope>
    <source>
        <strain evidence="2">CButyricumLFYP62</strain>
    </source>
</reference>
<dbReference type="RefSeq" id="WP_156736301.1">
    <property type="nucleotide sequence ID" value="NZ_CACRTU010000009.1"/>
</dbReference>
<evidence type="ECO:0000313" key="2">
    <source>
        <dbReference type="EMBL" id="VYT83209.1"/>
    </source>
</evidence>
<organism evidence="2">
    <name type="scientific">Clostridium butyricum</name>
    <dbReference type="NCBI Taxonomy" id="1492"/>
    <lineage>
        <taxon>Bacteria</taxon>
        <taxon>Bacillati</taxon>
        <taxon>Bacillota</taxon>
        <taxon>Clostridia</taxon>
        <taxon>Eubacteriales</taxon>
        <taxon>Clostridiaceae</taxon>
        <taxon>Clostridium</taxon>
    </lineage>
</organism>
<evidence type="ECO:0000256" key="1">
    <source>
        <dbReference type="SAM" id="MobiDB-lite"/>
    </source>
</evidence>